<dbReference type="Proteomes" id="UP000747110">
    <property type="component" value="Unassembled WGS sequence"/>
</dbReference>
<keyword evidence="2 6" id="KW-0479">Metal-binding</keyword>
<evidence type="ECO:0000313" key="9">
    <source>
        <dbReference type="EMBL" id="GIL84065.1"/>
    </source>
</evidence>
<protein>
    <recommendedName>
        <fullName evidence="8">Alpha-ketoglutarate-dependent dioxygenase AlkB-like domain-containing protein</fullName>
    </recommendedName>
</protein>
<dbReference type="InterPro" id="IPR004574">
    <property type="entry name" value="Alkb"/>
</dbReference>
<dbReference type="Pfam" id="PF13532">
    <property type="entry name" value="2OG-FeII_Oxy_2"/>
    <property type="match status" value="1"/>
</dbReference>
<evidence type="ECO:0000259" key="8">
    <source>
        <dbReference type="Pfam" id="PF13532"/>
    </source>
</evidence>
<sequence length="132" mass="13879">MLIASLFMKSNTTCPSPLHSTPPPTPSVHHSFPPTPPTLPWICRSRDIEEASTVRLESGDLLVFGGPGRMIFHSVSKVHPNTAPPELVRATGLRPGRLNLTFRQYRALTGGPGTRTGTGAGAGAGARGKGTS</sequence>
<comment type="similarity">
    <text evidence="1">Belongs to the alkB family.</text>
</comment>
<feature type="region of interest" description="Disordered" evidence="7">
    <location>
        <begin position="108"/>
        <end position="132"/>
    </location>
</feature>
<dbReference type="GO" id="GO:0035515">
    <property type="term" value="F:oxidative RNA demethylase activity"/>
    <property type="evidence" value="ECO:0007669"/>
    <property type="project" value="TreeGrafter"/>
</dbReference>
<dbReference type="AlphaFoldDB" id="A0A8J4CPC0"/>
<dbReference type="GO" id="GO:0008198">
    <property type="term" value="F:ferrous iron binding"/>
    <property type="evidence" value="ECO:0007669"/>
    <property type="project" value="TreeGrafter"/>
</dbReference>
<dbReference type="SUPFAM" id="SSF51197">
    <property type="entry name" value="Clavaminate synthase-like"/>
    <property type="match status" value="1"/>
</dbReference>
<feature type="compositionally biased region" description="Gly residues" evidence="7">
    <location>
        <begin position="110"/>
        <end position="132"/>
    </location>
</feature>
<evidence type="ECO:0000313" key="10">
    <source>
        <dbReference type="EMBL" id="GIM06795.1"/>
    </source>
</evidence>
<dbReference type="OrthoDB" id="6614653at2759"/>
<dbReference type="PANTHER" id="PTHR16557">
    <property type="entry name" value="ALKYLATED DNA REPAIR PROTEIN ALKB-RELATED"/>
    <property type="match status" value="1"/>
</dbReference>
<dbReference type="Gene3D" id="2.60.120.590">
    <property type="entry name" value="Alpha-ketoglutarate-dependent dioxygenase AlkB-like"/>
    <property type="match status" value="1"/>
</dbReference>
<keyword evidence="5 6" id="KW-0408">Iron</keyword>
<dbReference type="InterPro" id="IPR037151">
    <property type="entry name" value="AlkB-like_sf"/>
</dbReference>
<name>A0A8J4CPC0_9CHLO</name>
<dbReference type="InterPro" id="IPR027450">
    <property type="entry name" value="AlkB-like"/>
</dbReference>
<keyword evidence="4" id="KW-0560">Oxidoreductase</keyword>
<feature type="binding site" evidence="6">
    <location>
        <position position="73"/>
    </location>
    <ligand>
        <name>Fe cation</name>
        <dbReference type="ChEBI" id="CHEBI:24875"/>
        <note>catalytic</note>
    </ligand>
</feature>
<dbReference type="GO" id="GO:0035513">
    <property type="term" value="P:oxidative RNA demethylation"/>
    <property type="evidence" value="ECO:0007669"/>
    <property type="project" value="TreeGrafter"/>
</dbReference>
<dbReference type="Proteomes" id="UP000722791">
    <property type="component" value="Unassembled WGS sequence"/>
</dbReference>
<dbReference type="EMBL" id="BNCP01000028">
    <property type="protein sequence ID" value="GIL84065.1"/>
    <property type="molecule type" value="Genomic_DNA"/>
</dbReference>
<evidence type="ECO:0000256" key="4">
    <source>
        <dbReference type="ARBA" id="ARBA00023002"/>
    </source>
</evidence>
<reference evidence="9" key="1">
    <citation type="journal article" date="2021" name="Proc. Natl. Acad. Sci. U.S.A.">
        <title>Three genomes in the algal genus Volvox reveal the fate of a haploid sex-determining region after a transition to homothallism.</title>
        <authorList>
            <person name="Yamamoto K."/>
            <person name="Hamaji T."/>
            <person name="Kawai-Toyooka H."/>
            <person name="Matsuzaki R."/>
            <person name="Takahashi F."/>
            <person name="Nishimura Y."/>
            <person name="Kawachi M."/>
            <person name="Noguchi H."/>
            <person name="Minakuchi Y."/>
            <person name="Umen J.G."/>
            <person name="Toyoda A."/>
            <person name="Nozaki H."/>
        </authorList>
    </citation>
    <scope>NUCLEOTIDE SEQUENCE</scope>
    <source>
        <strain evidence="10">NIES-3785</strain>
        <strain evidence="9">NIES-3786</strain>
    </source>
</reference>
<comment type="cofactor">
    <cofactor evidence="6">
        <name>Fe(2+)</name>
        <dbReference type="ChEBI" id="CHEBI:29033"/>
    </cofactor>
    <text evidence="6">Binds 1 Fe(2+) ion per subunit.</text>
</comment>
<evidence type="ECO:0000256" key="7">
    <source>
        <dbReference type="SAM" id="MobiDB-lite"/>
    </source>
</evidence>
<evidence type="ECO:0000256" key="6">
    <source>
        <dbReference type="PIRSR" id="PIRSR604574-2"/>
    </source>
</evidence>
<keyword evidence="3" id="KW-0223">Dioxygenase</keyword>
<dbReference type="GO" id="GO:0035516">
    <property type="term" value="F:broad specificity oxidative DNA demethylase activity"/>
    <property type="evidence" value="ECO:0007669"/>
    <property type="project" value="TreeGrafter"/>
</dbReference>
<accession>A0A8J4CPC0</accession>
<dbReference type="PANTHER" id="PTHR16557:SF2">
    <property type="entry name" value="NUCLEIC ACID DIOXYGENASE ALKBH1"/>
    <property type="match status" value="1"/>
</dbReference>
<feature type="domain" description="Alpha-ketoglutarate-dependent dioxygenase AlkB-like" evidence="8">
    <location>
        <begin position="47"/>
        <end position="103"/>
    </location>
</feature>
<dbReference type="GO" id="GO:0005737">
    <property type="term" value="C:cytoplasm"/>
    <property type="evidence" value="ECO:0007669"/>
    <property type="project" value="TreeGrafter"/>
</dbReference>
<dbReference type="EMBL" id="BNCQ01000022">
    <property type="protein sequence ID" value="GIM06795.1"/>
    <property type="molecule type" value="Genomic_DNA"/>
</dbReference>
<proteinExistence type="inferred from homology"/>
<evidence type="ECO:0000256" key="2">
    <source>
        <dbReference type="ARBA" id="ARBA00022723"/>
    </source>
</evidence>
<evidence type="ECO:0000256" key="1">
    <source>
        <dbReference type="ARBA" id="ARBA00007879"/>
    </source>
</evidence>
<evidence type="ECO:0000256" key="5">
    <source>
        <dbReference type="ARBA" id="ARBA00023004"/>
    </source>
</evidence>
<comment type="caution">
    <text evidence="9">The sequence shown here is derived from an EMBL/GenBank/DDBJ whole genome shotgun (WGS) entry which is preliminary data.</text>
</comment>
<evidence type="ECO:0000313" key="11">
    <source>
        <dbReference type="Proteomes" id="UP000747110"/>
    </source>
</evidence>
<keyword evidence="11" id="KW-1185">Reference proteome</keyword>
<evidence type="ECO:0000256" key="3">
    <source>
        <dbReference type="ARBA" id="ARBA00022964"/>
    </source>
</evidence>
<gene>
    <name evidence="9" type="ORF">Vretifemale_12782</name>
    <name evidence="10" type="ORF">Vretimale_11035</name>
</gene>
<organism evidence="9 11">
    <name type="scientific">Volvox reticuliferus</name>
    <dbReference type="NCBI Taxonomy" id="1737510"/>
    <lineage>
        <taxon>Eukaryota</taxon>
        <taxon>Viridiplantae</taxon>
        <taxon>Chlorophyta</taxon>
        <taxon>core chlorophytes</taxon>
        <taxon>Chlorophyceae</taxon>
        <taxon>CS clade</taxon>
        <taxon>Chlamydomonadales</taxon>
        <taxon>Volvocaceae</taxon>
        <taxon>Volvox</taxon>
    </lineage>
</organism>